<evidence type="ECO:0000256" key="7">
    <source>
        <dbReference type="HAMAP-Rule" id="MF_00902"/>
    </source>
</evidence>
<keyword evidence="5 7" id="KW-0811">Translocation</keyword>
<feature type="transmembrane region" description="Helical" evidence="7">
    <location>
        <begin position="37"/>
        <end position="55"/>
    </location>
</feature>
<feature type="region of interest" description="Disordered" evidence="8">
    <location>
        <begin position="1"/>
        <end position="22"/>
    </location>
</feature>
<feature type="compositionally biased region" description="Basic residues" evidence="8">
    <location>
        <begin position="8"/>
        <end position="18"/>
    </location>
</feature>
<dbReference type="PANTHER" id="PTHR30371:SF0">
    <property type="entry name" value="SEC-INDEPENDENT PROTEIN TRANSLOCASE PROTEIN TATC, CHLOROPLASTIC-RELATED"/>
    <property type="match status" value="1"/>
</dbReference>
<comment type="function">
    <text evidence="7">Part of the twin-arginine translocation (Tat) system that transports large folded proteins containing a characteristic twin-arginine motif in their signal peptide across membranes. Together with TatB, TatC is part of a receptor directly interacting with Tat signal peptides.</text>
</comment>
<dbReference type="GO" id="GO:0043953">
    <property type="term" value="P:protein transport by the Tat complex"/>
    <property type="evidence" value="ECO:0007669"/>
    <property type="project" value="UniProtKB-UniRule"/>
</dbReference>
<sequence>MSTAPGQRRVRLPRRRKRSPDGTMSLVEHVKEFRRRLLISLAALAVGTILGYIWYSTRVGPVPSLAEILTAPYCSVPAEQRFGSSSGDCRLLATSPFEMFILRLKVGALAGAVFSSPVWLTQIWGFITPGLKKNERRWTLSFVVLATLLFTAGAVLAYFILAYGLEFLLTIGDKAQIAALTGEKYFSFALHLLLIFGVSFEVPLITAMLNLAGILSYEQLRSKRRYIITVMFIFAAFATPGQDPFSMIVLALALCLMMETATQFAHVNDRRRKRKVQGWLDLDDTEASPVEAAAPVAPSPAPAPAPRPTATGPATTGPAGPTGTGTTGPHTPDDGYFDDVL</sequence>
<keyword evidence="7" id="KW-1003">Cell membrane</keyword>
<evidence type="ECO:0000256" key="4">
    <source>
        <dbReference type="ARBA" id="ARBA00022989"/>
    </source>
</evidence>
<comment type="caution">
    <text evidence="9">The sequence shown here is derived from an EMBL/GenBank/DDBJ whole genome shotgun (WGS) entry which is preliminary data.</text>
</comment>
<evidence type="ECO:0000313" key="9">
    <source>
        <dbReference type="EMBL" id="MBB3115221.1"/>
    </source>
</evidence>
<dbReference type="Pfam" id="PF00902">
    <property type="entry name" value="TatC"/>
    <property type="match status" value="1"/>
</dbReference>
<feature type="compositionally biased region" description="Pro residues" evidence="8">
    <location>
        <begin position="297"/>
        <end position="307"/>
    </location>
</feature>
<keyword evidence="3 7" id="KW-0653">Protein transport</keyword>
<feature type="transmembrane region" description="Helical" evidence="7">
    <location>
        <begin position="247"/>
        <end position="265"/>
    </location>
</feature>
<dbReference type="PRINTS" id="PR01840">
    <property type="entry name" value="TATCFAMILY"/>
</dbReference>
<feature type="transmembrane region" description="Helical" evidence="7">
    <location>
        <begin position="139"/>
        <end position="165"/>
    </location>
</feature>
<dbReference type="PANTHER" id="PTHR30371">
    <property type="entry name" value="SEC-INDEPENDENT PROTEIN TRANSLOCASE PROTEIN TATC"/>
    <property type="match status" value="1"/>
</dbReference>
<keyword evidence="6 7" id="KW-0472">Membrane</keyword>
<name>A0A8H9Y866_9CORY</name>
<dbReference type="AlphaFoldDB" id="A0A8H9Y866"/>
<keyword evidence="4 7" id="KW-1133">Transmembrane helix</keyword>
<dbReference type="Proteomes" id="UP000612712">
    <property type="component" value="Unassembled WGS sequence"/>
</dbReference>
<dbReference type="GeneID" id="60808779"/>
<gene>
    <name evidence="7" type="primary">tatC</name>
    <name evidence="9" type="ORF">FHU32_000409</name>
</gene>
<dbReference type="GO" id="GO:0065002">
    <property type="term" value="P:intracellular protein transmembrane transport"/>
    <property type="evidence" value="ECO:0007669"/>
    <property type="project" value="TreeGrafter"/>
</dbReference>
<dbReference type="GO" id="GO:0009977">
    <property type="term" value="F:proton motive force dependent protein transmembrane transporter activity"/>
    <property type="evidence" value="ECO:0007669"/>
    <property type="project" value="TreeGrafter"/>
</dbReference>
<keyword evidence="2 7" id="KW-0812">Transmembrane</keyword>
<comment type="subunit">
    <text evidence="7">The Tat system comprises two distinct complexes: a TatABC complex, containing multiple copies of TatA, TatB and TatC subunits, and a separate TatA complex, containing only TatA subunits. Substrates initially bind to the TatABC complex, which probably triggers association of the separate TatA complex to form the active translocon.</text>
</comment>
<proteinExistence type="inferred from homology"/>
<dbReference type="RefSeq" id="WP_373419190.1">
    <property type="nucleotide sequence ID" value="NZ_AENJ01000122.1"/>
</dbReference>
<feature type="compositionally biased region" description="Low complexity" evidence="8">
    <location>
        <begin position="308"/>
        <end position="319"/>
    </location>
</feature>
<dbReference type="NCBIfam" id="TIGR00945">
    <property type="entry name" value="tatC"/>
    <property type="match status" value="1"/>
</dbReference>
<reference evidence="9" key="1">
    <citation type="submission" date="2020-08" db="EMBL/GenBank/DDBJ databases">
        <title>Sequencing the genomes of 1000 actinobacteria strains.</title>
        <authorList>
            <person name="Klenk H.-P."/>
        </authorList>
    </citation>
    <scope>NUCLEOTIDE SEQUENCE</scope>
    <source>
        <strain evidence="9">DSM 20582</strain>
    </source>
</reference>
<keyword evidence="7" id="KW-0813">Transport</keyword>
<comment type="similarity">
    <text evidence="7">Belongs to the TatC family.</text>
</comment>
<evidence type="ECO:0000256" key="1">
    <source>
        <dbReference type="ARBA" id="ARBA00004141"/>
    </source>
</evidence>
<comment type="subcellular location">
    <subcellularLocation>
        <location evidence="7">Cell membrane</location>
        <topology evidence="7">Multi-pass membrane protein</topology>
    </subcellularLocation>
    <subcellularLocation>
        <location evidence="1">Membrane</location>
        <topology evidence="1">Multi-pass membrane protein</topology>
    </subcellularLocation>
</comment>
<organism evidence="9 10">
    <name type="scientific">Corynebacterium bovis DSM 20582 = CIP 54.80</name>
    <dbReference type="NCBI Taxonomy" id="927655"/>
    <lineage>
        <taxon>Bacteria</taxon>
        <taxon>Bacillati</taxon>
        <taxon>Actinomycetota</taxon>
        <taxon>Actinomycetes</taxon>
        <taxon>Mycobacteriales</taxon>
        <taxon>Corynebacteriaceae</taxon>
        <taxon>Corynebacterium</taxon>
    </lineage>
</organism>
<evidence type="ECO:0000313" key="10">
    <source>
        <dbReference type="Proteomes" id="UP000612712"/>
    </source>
</evidence>
<evidence type="ECO:0000256" key="8">
    <source>
        <dbReference type="SAM" id="MobiDB-lite"/>
    </source>
</evidence>
<feature type="transmembrane region" description="Helical" evidence="7">
    <location>
        <begin position="224"/>
        <end position="241"/>
    </location>
</feature>
<feature type="transmembrane region" description="Helical" evidence="7">
    <location>
        <begin position="185"/>
        <end position="212"/>
    </location>
</feature>
<feature type="region of interest" description="Disordered" evidence="8">
    <location>
        <begin position="290"/>
        <end position="341"/>
    </location>
</feature>
<evidence type="ECO:0000256" key="2">
    <source>
        <dbReference type="ARBA" id="ARBA00022692"/>
    </source>
</evidence>
<dbReference type="PROSITE" id="PS01218">
    <property type="entry name" value="TATC"/>
    <property type="match status" value="1"/>
</dbReference>
<evidence type="ECO:0000256" key="6">
    <source>
        <dbReference type="ARBA" id="ARBA00023136"/>
    </source>
</evidence>
<dbReference type="InterPro" id="IPR019820">
    <property type="entry name" value="Sec-indep_translocase_CS"/>
</dbReference>
<dbReference type="GO" id="GO:0033281">
    <property type="term" value="C:TAT protein transport complex"/>
    <property type="evidence" value="ECO:0007669"/>
    <property type="project" value="UniProtKB-UniRule"/>
</dbReference>
<evidence type="ECO:0000256" key="5">
    <source>
        <dbReference type="ARBA" id="ARBA00023010"/>
    </source>
</evidence>
<protein>
    <recommendedName>
        <fullName evidence="7">Sec-independent protein translocase protein TatC</fullName>
    </recommendedName>
</protein>
<feature type="transmembrane region" description="Helical" evidence="7">
    <location>
        <begin position="106"/>
        <end position="127"/>
    </location>
</feature>
<dbReference type="InterPro" id="IPR002033">
    <property type="entry name" value="TatC"/>
</dbReference>
<dbReference type="EMBL" id="JACHWT010000001">
    <property type="protein sequence ID" value="MBB3115221.1"/>
    <property type="molecule type" value="Genomic_DNA"/>
</dbReference>
<accession>A0A8H9Y866</accession>
<dbReference type="HAMAP" id="MF_00902">
    <property type="entry name" value="TatC"/>
    <property type="match status" value="1"/>
</dbReference>
<evidence type="ECO:0000256" key="3">
    <source>
        <dbReference type="ARBA" id="ARBA00022927"/>
    </source>
</evidence>